<feature type="transmembrane region" description="Helical" evidence="6">
    <location>
        <begin position="173"/>
        <end position="196"/>
    </location>
</feature>
<feature type="transmembrane region" description="Helical" evidence="6">
    <location>
        <begin position="261"/>
        <end position="283"/>
    </location>
</feature>
<feature type="transmembrane region" description="Helical" evidence="6">
    <location>
        <begin position="101"/>
        <end position="131"/>
    </location>
</feature>
<reference evidence="8 9" key="1">
    <citation type="journal article" date="2015" name="Microbiome">
        <title>Genomic resolution of linkages in carbon, nitrogen, and sulfur cycling among widespread estuary sediment bacteria.</title>
        <authorList>
            <person name="Baker B.J."/>
            <person name="Lazar C.S."/>
            <person name="Teske A.P."/>
            <person name="Dick G.J."/>
        </authorList>
    </citation>
    <scope>NUCLEOTIDE SEQUENCE [LARGE SCALE GENOMIC DNA]</scope>
    <source>
        <strain evidence="8">DG_26</strain>
    </source>
</reference>
<evidence type="ECO:0000256" key="5">
    <source>
        <dbReference type="ARBA" id="ARBA00023136"/>
    </source>
</evidence>
<feature type="transmembrane region" description="Helical" evidence="6">
    <location>
        <begin position="369"/>
        <end position="390"/>
    </location>
</feature>
<keyword evidence="4 6" id="KW-1133">Transmembrane helix</keyword>
<dbReference type="PATRIC" id="fig|1703771.3.peg.1275"/>
<dbReference type="Gene3D" id="3.40.930.10">
    <property type="entry name" value="Mannitol-specific EII, Chain A"/>
    <property type="match status" value="1"/>
</dbReference>
<dbReference type="GO" id="GO:0022857">
    <property type="term" value="F:transmembrane transporter activity"/>
    <property type="evidence" value="ECO:0007669"/>
    <property type="project" value="InterPro"/>
</dbReference>
<comment type="caution">
    <text evidence="8">The sequence shown here is derived from an EMBL/GenBank/DDBJ whole genome shotgun (WGS) entry which is preliminary data.</text>
</comment>
<evidence type="ECO:0000256" key="1">
    <source>
        <dbReference type="ARBA" id="ARBA00004651"/>
    </source>
</evidence>
<dbReference type="Pfam" id="PF13520">
    <property type="entry name" value="AA_permease_2"/>
    <property type="match status" value="1"/>
</dbReference>
<dbReference type="Pfam" id="PF00359">
    <property type="entry name" value="PTS_EIIA_2"/>
    <property type="match status" value="1"/>
</dbReference>
<evidence type="ECO:0000256" key="4">
    <source>
        <dbReference type="ARBA" id="ARBA00022989"/>
    </source>
</evidence>
<dbReference type="InterPro" id="IPR002293">
    <property type="entry name" value="AA/rel_permease1"/>
</dbReference>
<evidence type="ECO:0000259" key="7">
    <source>
        <dbReference type="PROSITE" id="PS51094"/>
    </source>
</evidence>
<dbReference type="PANTHER" id="PTHR42770:SF7">
    <property type="entry name" value="MEMBRANE PROTEIN"/>
    <property type="match status" value="1"/>
</dbReference>
<comment type="subcellular location">
    <subcellularLocation>
        <location evidence="1">Cell membrane</location>
        <topology evidence="1">Multi-pass membrane protein</topology>
    </subcellularLocation>
</comment>
<keyword evidence="2" id="KW-1003">Cell membrane</keyword>
<evidence type="ECO:0000313" key="8">
    <source>
        <dbReference type="EMBL" id="KPJ49991.1"/>
    </source>
</evidence>
<evidence type="ECO:0000256" key="6">
    <source>
        <dbReference type="SAM" id="Phobius"/>
    </source>
</evidence>
<organism evidence="8 9">
    <name type="scientific">candidate division TA06 bacterium DG_26</name>
    <dbReference type="NCBI Taxonomy" id="1703771"/>
    <lineage>
        <taxon>Bacteria</taxon>
        <taxon>Bacteria division TA06</taxon>
    </lineage>
</organism>
<dbReference type="Proteomes" id="UP000051124">
    <property type="component" value="Unassembled WGS sequence"/>
</dbReference>
<feature type="transmembrane region" description="Helical" evidence="6">
    <location>
        <begin position="40"/>
        <end position="62"/>
    </location>
</feature>
<proteinExistence type="predicted"/>
<accession>A0A0S7WIJ1</accession>
<dbReference type="AlphaFoldDB" id="A0A0S7WIJ1"/>
<dbReference type="EMBL" id="LIZT01000033">
    <property type="protein sequence ID" value="KPJ49991.1"/>
    <property type="molecule type" value="Genomic_DNA"/>
</dbReference>
<feature type="transmembrane region" description="Helical" evidence="6">
    <location>
        <begin position="12"/>
        <end position="34"/>
    </location>
</feature>
<keyword evidence="5 6" id="KW-0472">Membrane</keyword>
<feature type="transmembrane region" description="Helical" evidence="6">
    <location>
        <begin position="315"/>
        <end position="332"/>
    </location>
</feature>
<evidence type="ECO:0000256" key="3">
    <source>
        <dbReference type="ARBA" id="ARBA00022692"/>
    </source>
</evidence>
<protein>
    <recommendedName>
        <fullName evidence="7">PTS EIIA type-2 domain-containing protein</fullName>
    </recommendedName>
</protein>
<keyword evidence="3 6" id="KW-0812">Transmembrane</keyword>
<dbReference type="InterPro" id="IPR016152">
    <property type="entry name" value="PTrfase/Anion_transptr"/>
</dbReference>
<feature type="transmembrane region" description="Helical" evidence="6">
    <location>
        <begin position="396"/>
        <end position="414"/>
    </location>
</feature>
<feature type="transmembrane region" description="Helical" evidence="6">
    <location>
        <begin position="338"/>
        <end position="357"/>
    </location>
</feature>
<gene>
    <name evidence="8" type="ORF">AMJ40_04145</name>
</gene>
<sequence>MQLRKKLNLIDVFSIASGAMISSGLFVLPGLAYARAGPAVVISYFFAGLLAMTGALSIAELATAMPKAGGDYFFISRSLGPAIGTVSGLLSWFSLSLKSAFALAGMAAFASLASGFDIHIIAILLCLLFLAINMIGIKEASTVQVLLVMGLLVLMFLYVVRGVPAIEPQRLRPFTPVGVVAVFSTAGFVFVSYGGLLKIASIAEEIRDPGRTIPLGILLSLVVVSAFYSIMILVTVGVVGGSELSGTLTPISDGAAVIMGSWGRIALSVAAILAFVSTANAGIMSASRYPLALSRDRLLPASLGKINARFRTPHMSLLLTGLFMIGALLVKLDVLVKAASTVLILTYILANLSVIVLRESRLQNYQPTFRAPLYPWIQILGILGPLFLVFEMGRDAVYMSLGLVVCGLFVYWFYGRIRASREYALFHLIERIRPKELGESLETELRQVIRERDGITRDRFDEVVEESLILDIGEQLGAEEFFELVATAMSERLGINESALLRAFQNKERETSSAISPTLAIPHVIIEGEHAFDILLARSRKGVIFSEAAPAVRTIFVLVGTRDERNFHLRALAAIAQIVQDPRFPERWMAAKDEEALRDLVLLGKRRRDSELQGM</sequence>
<feature type="transmembrane region" description="Helical" evidence="6">
    <location>
        <begin position="143"/>
        <end position="161"/>
    </location>
</feature>
<dbReference type="Gene3D" id="1.20.1740.10">
    <property type="entry name" value="Amino acid/polyamine transporter I"/>
    <property type="match status" value="1"/>
</dbReference>
<dbReference type="PANTHER" id="PTHR42770">
    <property type="entry name" value="AMINO ACID TRANSPORTER-RELATED"/>
    <property type="match status" value="1"/>
</dbReference>
<feature type="transmembrane region" description="Helical" evidence="6">
    <location>
        <begin position="217"/>
        <end position="241"/>
    </location>
</feature>
<feature type="transmembrane region" description="Helical" evidence="6">
    <location>
        <begin position="74"/>
        <end position="95"/>
    </location>
</feature>
<dbReference type="InterPro" id="IPR002178">
    <property type="entry name" value="PTS_EIIA_type-2_dom"/>
</dbReference>
<evidence type="ECO:0000313" key="9">
    <source>
        <dbReference type="Proteomes" id="UP000051124"/>
    </source>
</evidence>
<feature type="domain" description="PTS EIIA type-2" evidence="7">
    <location>
        <begin position="461"/>
        <end position="604"/>
    </location>
</feature>
<dbReference type="InterPro" id="IPR050367">
    <property type="entry name" value="APC_superfamily"/>
</dbReference>
<dbReference type="PROSITE" id="PS51094">
    <property type="entry name" value="PTS_EIIA_TYPE_2"/>
    <property type="match status" value="1"/>
</dbReference>
<dbReference type="SUPFAM" id="SSF55804">
    <property type="entry name" value="Phoshotransferase/anion transport protein"/>
    <property type="match status" value="1"/>
</dbReference>
<evidence type="ECO:0000256" key="2">
    <source>
        <dbReference type="ARBA" id="ARBA00022475"/>
    </source>
</evidence>
<name>A0A0S7WIJ1_UNCT6</name>
<dbReference type="GO" id="GO:0005886">
    <property type="term" value="C:plasma membrane"/>
    <property type="evidence" value="ECO:0007669"/>
    <property type="project" value="UniProtKB-SubCell"/>
</dbReference>